<evidence type="ECO:0000313" key="4">
    <source>
        <dbReference type="Proteomes" id="UP000033140"/>
    </source>
</evidence>
<dbReference type="GO" id="GO:0005525">
    <property type="term" value="F:GTP binding"/>
    <property type="evidence" value="ECO:0007669"/>
    <property type="project" value="UniProtKB-KW"/>
</dbReference>
<dbReference type="STRING" id="698492.A0A0E9NN08"/>
<dbReference type="NCBIfam" id="TIGR00231">
    <property type="entry name" value="small_GTP"/>
    <property type="match status" value="1"/>
</dbReference>
<reference evidence="3 4" key="2">
    <citation type="journal article" date="2014" name="J. Gen. Appl. Microbiol.">
        <title>The early diverging ascomycetous budding yeast Saitoella complicata has three histone deacetylases belonging to the Clr6, Hos2, and Rpd3 lineages.</title>
        <authorList>
            <person name="Nishida H."/>
            <person name="Matsumoto T."/>
            <person name="Kondo S."/>
            <person name="Hamamoto M."/>
            <person name="Yoshikawa H."/>
        </authorList>
    </citation>
    <scope>NUCLEOTIDE SEQUENCE [LARGE SCALE GENOMIC DNA]</scope>
    <source>
        <strain evidence="3 4">NRRL Y-17804</strain>
    </source>
</reference>
<keyword evidence="4" id="KW-1185">Reference proteome</keyword>
<dbReference type="GO" id="GO:0007165">
    <property type="term" value="P:signal transduction"/>
    <property type="evidence" value="ECO:0007669"/>
    <property type="project" value="InterPro"/>
</dbReference>
<evidence type="ECO:0000313" key="3">
    <source>
        <dbReference type="EMBL" id="GAO50805.1"/>
    </source>
</evidence>
<dbReference type="Pfam" id="PF00071">
    <property type="entry name" value="Ras"/>
    <property type="match status" value="1"/>
</dbReference>
<protein>
    <submittedName>
        <fullName evidence="3">Uncharacterized protein</fullName>
    </submittedName>
</protein>
<dbReference type="Gene3D" id="3.40.50.300">
    <property type="entry name" value="P-loop containing nucleotide triphosphate hydrolases"/>
    <property type="match status" value="1"/>
</dbReference>
<name>A0A0E9NN08_SAICN</name>
<dbReference type="GO" id="GO:0003924">
    <property type="term" value="F:GTPase activity"/>
    <property type="evidence" value="ECO:0007669"/>
    <property type="project" value="InterPro"/>
</dbReference>
<proteinExistence type="predicted"/>
<reference evidence="3 4" key="1">
    <citation type="journal article" date="2011" name="J. Gen. Appl. Microbiol.">
        <title>Draft genome sequencing of the enigmatic yeast Saitoella complicata.</title>
        <authorList>
            <person name="Nishida H."/>
            <person name="Hamamoto M."/>
            <person name="Sugiyama J."/>
        </authorList>
    </citation>
    <scope>NUCLEOTIDE SEQUENCE [LARGE SCALE GENOMIC DNA]</scope>
    <source>
        <strain evidence="3 4">NRRL Y-17804</strain>
    </source>
</reference>
<gene>
    <name evidence="3" type="ORF">G7K_4926-t1</name>
</gene>
<dbReference type="EMBL" id="BACD03000037">
    <property type="protein sequence ID" value="GAO50805.1"/>
    <property type="molecule type" value="Genomic_DNA"/>
</dbReference>
<dbReference type="SMART" id="SM00175">
    <property type="entry name" value="RAB"/>
    <property type="match status" value="1"/>
</dbReference>
<accession>A0A0E9NN08</accession>
<dbReference type="PANTHER" id="PTHR24070">
    <property type="entry name" value="RAS, DI-RAS, AND RHEB FAMILY MEMBERS OF SMALL GTPASE SUPERFAMILY"/>
    <property type="match status" value="1"/>
</dbReference>
<dbReference type="InterPro" id="IPR020849">
    <property type="entry name" value="Small_GTPase_Ras-type"/>
</dbReference>
<sequence>MWSLGKNMKGIPIEEKRRKDMKHGSILCNPWIPVRLIWEALLALYMVLNCNCFYSPNGLFSWVHCSPRISTQPTPEFHTRAPPTTTFSSTTNTQHAIHTIANTMATLSQPQLPTAESVKIVMLGDGGVGKSALTMSLIRSRFVDEYDPTIEDSYSTTRTIDGRNYTLDISDTAGQEEYRGLWASQHLNTADAFILVYDITSHESLEALDYFDSLIVSAFDVEGSKKPVKIVVGNKCDLASDRRVTSEEGLGWARSRGAGFMESSAKLRVNVEETFALLVKRVVEAREGGGVRASPKVNSPIRSPVVGHGAAAREEEKAEAGCCVIC</sequence>
<keyword evidence="2" id="KW-0342">GTP-binding</keyword>
<dbReference type="PRINTS" id="PR00449">
    <property type="entry name" value="RASTRNSFRMNG"/>
</dbReference>
<evidence type="ECO:0000256" key="1">
    <source>
        <dbReference type="ARBA" id="ARBA00022741"/>
    </source>
</evidence>
<evidence type="ECO:0000256" key="2">
    <source>
        <dbReference type="ARBA" id="ARBA00023134"/>
    </source>
</evidence>
<dbReference type="AlphaFoldDB" id="A0A0E9NN08"/>
<dbReference type="PROSITE" id="PS51421">
    <property type="entry name" value="RAS"/>
    <property type="match status" value="1"/>
</dbReference>
<dbReference type="PROSITE" id="PS51420">
    <property type="entry name" value="RHO"/>
    <property type="match status" value="1"/>
</dbReference>
<dbReference type="SMART" id="SM00173">
    <property type="entry name" value="RAS"/>
    <property type="match status" value="1"/>
</dbReference>
<dbReference type="SUPFAM" id="SSF52540">
    <property type="entry name" value="P-loop containing nucleoside triphosphate hydrolases"/>
    <property type="match status" value="1"/>
</dbReference>
<dbReference type="SMART" id="SM00174">
    <property type="entry name" value="RHO"/>
    <property type="match status" value="1"/>
</dbReference>
<dbReference type="InterPro" id="IPR005225">
    <property type="entry name" value="Small_GTP-bd"/>
</dbReference>
<keyword evidence="1" id="KW-0547">Nucleotide-binding</keyword>
<organism evidence="3 4">
    <name type="scientific">Saitoella complicata (strain BCRC 22490 / CBS 7301 / JCM 7358 / NBRC 10748 / NRRL Y-17804)</name>
    <dbReference type="NCBI Taxonomy" id="698492"/>
    <lineage>
        <taxon>Eukaryota</taxon>
        <taxon>Fungi</taxon>
        <taxon>Dikarya</taxon>
        <taxon>Ascomycota</taxon>
        <taxon>Taphrinomycotina</taxon>
        <taxon>Taphrinomycotina incertae sedis</taxon>
        <taxon>Saitoella</taxon>
    </lineage>
</organism>
<dbReference type="CDD" id="cd00876">
    <property type="entry name" value="Ras"/>
    <property type="match status" value="1"/>
</dbReference>
<comment type="caution">
    <text evidence="3">The sequence shown here is derived from an EMBL/GenBank/DDBJ whole genome shotgun (WGS) entry which is preliminary data.</text>
</comment>
<dbReference type="Proteomes" id="UP000033140">
    <property type="component" value="Unassembled WGS sequence"/>
</dbReference>
<dbReference type="InterPro" id="IPR001806">
    <property type="entry name" value="Small_GTPase"/>
</dbReference>
<dbReference type="InterPro" id="IPR027417">
    <property type="entry name" value="P-loop_NTPase"/>
</dbReference>
<dbReference type="PROSITE" id="PS51419">
    <property type="entry name" value="RAB"/>
    <property type="match status" value="1"/>
</dbReference>
<dbReference type="FunFam" id="3.40.50.300:FF:001423">
    <property type="entry name" value="Ras family GTPase"/>
    <property type="match status" value="1"/>
</dbReference>
<reference evidence="3 4" key="3">
    <citation type="journal article" date="2015" name="Genome Announc.">
        <title>Draft Genome Sequence of the Archiascomycetous Yeast Saitoella complicata.</title>
        <authorList>
            <person name="Yamauchi K."/>
            <person name="Kondo S."/>
            <person name="Hamamoto M."/>
            <person name="Takahashi Y."/>
            <person name="Ogura Y."/>
            <person name="Hayashi T."/>
            <person name="Nishida H."/>
        </authorList>
    </citation>
    <scope>NUCLEOTIDE SEQUENCE [LARGE SCALE GENOMIC DNA]</scope>
    <source>
        <strain evidence="3 4">NRRL Y-17804</strain>
    </source>
</reference>
<dbReference type="GO" id="GO:0016020">
    <property type="term" value="C:membrane"/>
    <property type="evidence" value="ECO:0007669"/>
    <property type="project" value="InterPro"/>
</dbReference>